<feature type="non-terminal residue" evidence="1">
    <location>
        <position position="1"/>
    </location>
</feature>
<name>A0A3M7PYA4_BRAPC</name>
<comment type="caution">
    <text evidence="1">The sequence shown here is derived from an EMBL/GenBank/DDBJ whole genome shotgun (WGS) entry which is preliminary data.</text>
</comment>
<accession>A0A3M7PYA4</accession>
<dbReference type="Proteomes" id="UP000276133">
    <property type="component" value="Unassembled WGS sequence"/>
</dbReference>
<keyword evidence="2" id="KW-1185">Reference proteome</keyword>
<dbReference type="EMBL" id="REGN01008232">
    <property type="protein sequence ID" value="RNA04117.1"/>
    <property type="molecule type" value="Genomic_DNA"/>
</dbReference>
<gene>
    <name evidence="1" type="ORF">BpHYR1_008954</name>
</gene>
<protein>
    <submittedName>
        <fullName evidence="1">Uncharacterized protein</fullName>
    </submittedName>
</protein>
<sequence length="63" mass="7676">YKLEKLTASIFFKRLYQIEVNLFIFRIFKFFQDPLTLDIIIKISLLLKYDKIFASNLDRQKLT</sequence>
<organism evidence="1 2">
    <name type="scientific">Brachionus plicatilis</name>
    <name type="common">Marine rotifer</name>
    <name type="synonym">Brachionus muelleri</name>
    <dbReference type="NCBI Taxonomy" id="10195"/>
    <lineage>
        <taxon>Eukaryota</taxon>
        <taxon>Metazoa</taxon>
        <taxon>Spiralia</taxon>
        <taxon>Gnathifera</taxon>
        <taxon>Rotifera</taxon>
        <taxon>Eurotatoria</taxon>
        <taxon>Monogononta</taxon>
        <taxon>Pseudotrocha</taxon>
        <taxon>Ploima</taxon>
        <taxon>Brachionidae</taxon>
        <taxon>Brachionus</taxon>
    </lineage>
</organism>
<proteinExistence type="predicted"/>
<evidence type="ECO:0000313" key="2">
    <source>
        <dbReference type="Proteomes" id="UP000276133"/>
    </source>
</evidence>
<dbReference type="AlphaFoldDB" id="A0A3M7PYA4"/>
<reference evidence="1 2" key="1">
    <citation type="journal article" date="2018" name="Sci. Rep.">
        <title>Genomic signatures of local adaptation to the degree of environmental predictability in rotifers.</title>
        <authorList>
            <person name="Franch-Gras L."/>
            <person name="Hahn C."/>
            <person name="Garcia-Roger E.M."/>
            <person name="Carmona M.J."/>
            <person name="Serra M."/>
            <person name="Gomez A."/>
        </authorList>
    </citation>
    <scope>NUCLEOTIDE SEQUENCE [LARGE SCALE GENOMIC DNA]</scope>
    <source>
        <strain evidence="1">HYR1</strain>
    </source>
</reference>
<evidence type="ECO:0000313" key="1">
    <source>
        <dbReference type="EMBL" id="RNA04117.1"/>
    </source>
</evidence>